<evidence type="ECO:0000256" key="15">
    <source>
        <dbReference type="HAMAP-Rule" id="MF_01690"/>
    </source>
</evidence>
<evidence type="ECO:0000256" key="6">
    <source>
        <dbReference type="ARBA" id="ARBA00022605"/>
    </source>
</evidence>
<dbReference type="AlphaFoldDB" id="A0A2A2F156"/>
<dbReference type="GO" id="GO:0009014">
    <property type="term" value="F:succinyl-diaminopimelate desuccinylase activity"/>
    <property type="evidence" value="ECO:0007669"/>
    <property type="project" value="UniProtKB-UniRule"/>
</dbReference>
<dbReference type="InterPro" id="IPR011650">
    <property type="entry name" value="Peptidase_M20_dimer"/>
</dbReference>
<evidence type="ECO:0000313" key="18">
    <source>
        <dbReference type="Proteomes" id="UP000218896"/>
    </source>
</evidence>
<dbReference type="GO" id="GO:0050897">
    <property type="term" value="F:cobalt ion binding"/>
    <property type="evidence" value="ECO:0007669"/>
    <property type="project" value="UniProtKB-UniRule"/>
</dbReference>
<feature type="binding site" evidence="15">
    <location>
        <position position="352"/>
    </location>
    <ligand>
        <name>Zn(2+)</name>
        <dbReference type="ChEBI" id="CHEBI:29105"/>
        <label>2</label>
    </ligand>
</feature>
<reference evidence="17 18" key="1">
    <citation type="submission" date="2017-08" db="EMBL/GenBank/DDBJ databases">
        <title>Halovibrio sewagensis sp. nov., isolated from wastewater of high salinity.</title>
        <authorList>
            <person name="Dong X."/>
            <person name="Zhang G."/>
        </authorList>
    </citation>
    <scope>NUCLEOTIDE SEQUENCE [LARGE SCALE GENOMIC DNA]</scope>
    <source>
        <strain evidence="17 18">YL5-2</strain>
    </source>
</reference>
<dbReference type="InterPro" id="IPR050072">
    <property type="entry name" value="Peptidase_M20A"/>
</dbReference>
<dbReference type="GO" id="GO:0019877">
    <property type="term" value="P:diaminopimelate biosynthetic process"/>
    <property type="evidence" value="ECO:0007669"/>
    <property type="project" value="UniProtKB-UniRule"/>
</dbReference>
<keyword evidence="6 15" id="KW-0028">Amino-acid biosynthesis</keyword>
<comment type="similarity">
    <text evidence="2 15">Belongs to the peptidase M20A family. DapE subfamily.</text>
</comment>
<evidence type="ECO:0000256" key="11">
    <source>
        <dbReference type="ARBA" id="ARBA00023154"/>
    </source>
</evidence>
<feature type="binding site" evidence="15">
    <location>
        <position position="166"/>
    </location>
    <ligand>
        <name>Zn(2+)</name>
        <dbReference type="ChEBI" id="CHEBI:29105"/>
        <label>1</label>
    </ligand>
</feature>
<dbReference type="GO" id="GO:0009089">
    <property type="term" value="P:lysine biosynthetic process via diaminopimelate"/>
    <property type="evidence" value="ECO:0007669"/>
    <property type="project" value="UniProtKB-UniRule"/>
</dbReference>
<dbReference type="InterPro" id="IPR001261">
    <property type="entry name" value="ArgE/DapE_CS"/>
</dbReference>
<sequence>MSEPRSATLELARELISRASVTPDDAGCQPMLTERLAEAGFIGEDYPFGEVRNLWLRRGEGGPLFVFAGHTDVVPPGPENGWTTPAFEPTERDGMLYGRGAADMKGSVAAFVTAAERFVARYPEHQGSIALLLTSDEEGPARNGTRRVVDALSEQGIRPDWCLVGEPSSSERVADTIKNGRRGSLSGRLVVQGTQGHVAYPQFADNPVHRAAPALADLINTEWDTGNDHFPPTGFQITRVEAGEGANNVVPGSMEVDFNFRFSTEVTEARLRERVTTLLDRHRLDYKLEWQLSGEPFLTDRGDFIDAAVRVIEQTTGQPPALSTGGGTSDGRFIAPTGAQVMELGPLNATIHKADECVSVADLETLSGIYEGILEELLAGQMT</sequence>
<evidence type="ECO:0000256" key="14">
    <source>
        <dbReference type="ARBA" id="ARBA00051301"/>
    </source>
</evidence>
<dbReference type="OrthoDB" id="9809784at2"/>
<evidence type="ECO:0000256" key="12">
    <source>
        <dbReference type="ARBA" id="ARBA00023285"/>
    </source>
</evidence>
<keyword evidence="9 15" id="KW-0862">Zinc</keyword>
<evidence type="ECO:0000256" key="1">
    <source>
        <dbReference type="ARBA" id="ARBA00005130"/>
    </source>
</evidence>
<dbReference type="Pfam" id="PF01546">
    <property type="entry name" value="Peptidase_M20"/>
    <property type="match status" value="1"/>
</dbReference>
<dbReference type="PROSITE" id="PS00759">
    <property type="entry name" value="ARGE_DAPE_CPG2_2"/>
    <property type="match status" value="1"/>
</dbReference>
<dbReference type="GO" id="GO:0006526">
    <property type="term" value="P:L-arginine biosynthetic process"/>
    <property type="evidence" value="ECO:0007669"/>
    <property type="project" value="TreeGrafter"/>
</dbReference>
<dbReference type="Pfam" id="PF07687">
    <property type="entry name" value="M20_dimer"/>
    <property type="match status" value="1"/>
</dbReference>
<evidence type="ECO:0000256" key="13">
    <source>
        <dbReference type="ARBA" id="ARBA00031891"/>
    </source>
</evidence>
<evidence type="ECO:0000256" key="4">
    <source>
        <dbReference type="ARBA" id="ARBA00011921"/>
    </source>
</evidence>
<comment type="pathway">
    <text evidence="1 15">Amino-acid biosynthesis; L-lysine biosynthesis via DAP pathway; LL-2,6-diaminopimelate from (S)-tetrahydrodipicolinate (succinylase route): step 3/3.</text>
</comment>
<organism evidence="17 18">
    <name type="scientific">Halovibrio salipaludis</name>
    <dbReference type="NCBI Taxonomy" id="2032626"/>
    <lineage>
        <taxon>Bacteria</taxon>
        <taxon>Pseudomonadati</taxon>
        <taxon>Pseudomonadota</taxon>
        <taxon>Gammaproteobacteria</taxon>
        <taxon>Oceanospirillales</taxon>
        <taxon>Halomonadaceae</taxon>
        <taxon>Halovibrio</taxon>
    </lineage>
</organism>
<dbReference type="FunFam" id="3.30.70.360:FF:000011">
    <property type="entry name" value="Succinyl-diaminopimelate desuccinylase"/>
    <property type="match status" value="1"/>
</dbReference>
<feature type="binding site" evidence="15">
    <location>
        <position position="138"/>
    </location>
    <ligand>
        <name>Zn(2+)</name>
        <dbReference type="ChEBI" id="CHEBI:29105"/>
        <label>2</label>
    </ligand>
</feature>
<evidence type="ECO:0000313" key="17">
    <source>
        <dbReference type="EMBL" id="PAU78678.1"/>
    </source>
</evidence>
<dbReference type="GO" id="GO:0008270">
    <property type="term" value="F:zinc ion binding"/>
    <property type="evidence" value="ECO:0007669"/>
    <property type="project" value="UniProtKB-UniRule"/>
</dbReference>
<evidence type="ECO:0000256" key="10">
    <source>
        <dbReference type="ARBA" id="ARBA00022915"/>
    </source>
</evidence>
<dbReference type="NCBIfam" id="NF009557">
    <property type="entry name" value="PRK13009.1"/>
    <property type="match status" value="1"/>
</dbReference>
<keyword evidence="12 15" id="KW-0170">Cobalt</keyword>
<evidence type="ECO:0000256" key="7">
    <source>
        <dbReference type="ARBA" id="ARBA00022723"/>
    </source>
</evidence>
<evidence type="ECO:0000256" key="3">
    <source>
        <dbReference type="ARBA" id="ARBA00011738"/>
    </source>
</evidence>
<proteinExistence type="inferred from homology"/>
<evidence type="ECO:0000256" key="5">
    <source>
        <dbReference type="ARBA" id="ARBA00022391"/>
    </source>
</evidence>
<dbReference type="PANTHER" id="PTHR43808:SF31">
    <property type="entry name" value="N-ACETYL-L-CITRULLINE DEACETYLASE"/>
    <property type="match status" value="1"/>
</dbReference>
<protein>
    <recommendedName>
        <fullName evidence="5 15">Succinyl-diaminopimelate desuccinylase</fullName>
        <shortName evidence="15">SDAP desuccinylase</shortName>
        <ecNumber evidence="4 15">3.5.1.18</ecNumber>
    </recommendedName>
    <alternativeName>
        <fullName evidence="13 15">N-succinyl-LL-2,6-diaminoheptanedioate amidohydrolase</fullName>
    </alternativeName>
</protein>
<feature type="binding site" evidence="15">
    <location>
        <position position="103"/>
    </location>
    <ligand>
        <name>Zn(2+)</name>
        <dbReference type="ChEBI" id="CHEBI:29105"/>
        <label>2</label>
    </ligand>
</feature>
<keyword evidence="8 15" id="KW-0378">Hydrolase</keyword>
<dbReference type="NCBIfam" id="TIGR01246">
    <property type="entry name" value="dapE_proteo"/>
    <property type="match status" value="1"/>
</dbReference>
<feature type="active site" evidence="15">
    <location>
        <position position="72"/>
    </location>
</feature>
<accession>A0A2A2F156</accession>
<feature type="active site" description="Proton acceptor" evidence="15">
    <location>
        <position position="137"/>
    </location>
</feature>
<dbReference type="EMBL" id="NSKD01000007">
    <property type="protein sequence ID" value="PAU78678.1"/>
    <property type="molecule type" value="Genomic_DNA"/>
</dbReference>
<dbReference type="PANTHER" id="PTHR43808">
    <property type="entry name" value="ACETYLORNITHINE DEACETYLASE"/>
    <property type="match status" value="1"/>
</dbReference>
<dbReference type="SUPFAM" id="SSF53187">
    <property type="entry name" value="Zn-dependent exopeptidases"/>
    <property type="match status" value="1"/>
</dbReference>
<dbReference type="HAMAP" id="MF_01690">
    <property type="entry name" value="DapE"/>
    <property type="match status" value="1"/>
</dbReference>
<dbReference type="UniPathway" id="UPA00034">
    <property type="reaction ID" value="UER00021"/>
</dbReference>
<feature type="binding site" evidence="15">
    <location>
        <position position="70"/>
    </location>
    <ligand>
        <name>Zn(2+)</name>
        <dbReference type="ChEBI" id="CHEBI:29105"/>
        <label>1</label>
    </ligand>
</feature>
<keyword evidence="18" id="KW-1185">Reference proteome</keyword>
<evidence type="ECO:0000256" key="2">
    <source>
        <dbReference type="ARBA" id="ARBA00006746"/>
    </source>
</evidence>
<dbReference type="Gene3D" id="3.40.630.10">
    <property type="entry name" value="Zn peptidases"/>
    <property type="match status" value="2"/>
</dbReference>
<comment type="cofactor">
    <cofactor evidence="15">
        <name>Zn(2+)</name>
        <dbReference type="ChEBI" id="CHEBI:29105"/>
    </cofactor>
    <cofactor evidence="15">
        <name>Co(2+)</name>
        <dbReference type="ChEBI" id="CHEBI:48828"/>
    </cofactor>
    <text evidence="15">Binds 2 Zn(2+) or Co(2+) ions per subunit.</text>
</comment>
<dbReference type="InterPro" id="IPR005941">
    <property type="entry name" value="DapE_proteobac"/>
</dbReference>
<comment type="catalytic activity">
    <reaction evidence="14 15">
        <text>N-succinyl-(2S,6S)-2,6-diaminopimelate + H2O = (2S,6S)-2,6-diaminopimelate + succinate</text>
        <dbReference type="Rhea" id="RHEA:22608"/>
        <dbReference type="ChEBI" id="CHEBI:15377"/>
        <dbReference type="ChEBI" id="CHEBI:30031"/>
        <dbReference type="ChEBI" id="CHEBI:57609"/>
        <dbReference type="ChEBI" id="CHEBI:58087"/>
        <dbReference type="EC" id="3.5.1.18"/>
    </reaction>
</comment>
<evidence type="ECO:0000259" key="16">
    <source>
        <dbReference type="Pfam" id="PF07687"/>
    </source>
</evidence>
<comment type="function">
    <text evidence="15">Catalyzes the hydrolysis of N-succinyl-L,L-diaminopimelic acid (SDAP), forming succinate and LL-2,6-diaminopimelate (DAP), an intermediate involved in the bacterial biosynthesis of lysine and meso-diaminopimelic acid, an essential component of bacterial cell walls.</text>
</comment>
<keyword evidence="11 15" id="KW-0457">Lysine biosynthesis</keyword>
<dbReference type="InterPro" id="IPR036264">
    <property type="entry name" value="Bact_exopeptidase_dim_dom"/>
</dbReference>
<dbReference type="Proteomes" id="UP000218896">
    <property type="component" value="Unassembled WGS sequence"/>
</dbReference>
<gene>
    <name evidence="15" type="primary">dapE</name>
    <name evidence="17" type="ORF">CK501_13400</name>
</gene>
<dbReference type="SUPFAM" id="SSF55031">
    <property type="entry name" value="Bacterial exopeptidase dimerisation domain"/>
    <property type="match status" value="1"/>
</dbReference>
<evidence type="ECO:0000256" key="8">
    <source>
        <dbReference type="ARBA" id="ARBA00022801"/>
    </source>
</evidence>
<dbReference type="GO" id="GO:0008777">
    <property type="term" value="F:acetylornithine deacetylase activity"/>
    <property type="evidence" value="ECO:0007669"/>
    <property type="project" value="TreeGrafter"/>
</dbReference>
<keyword evidence="7 15" id="KW-0479">Metal-binding</keyword>
<comment type="subunit">
    <text evidence="3 15">Homodimer.</text>
</comment>
<feature type="binding site" evidence="15">
    <location>
        <position position="103"/>
    </location>
    <ligand>
        <name>Zn(2+)</name>
        <dbReference type="ChEBI" id="CHEBI:29105"/>
        <label>1</label>
    </ligand>
</feature>
<feature type="domain" description="Peptidase M20 dimerisation" evidence="16">
    <location>
        <begin position="179"/>
        <end position="285"/>
    </location>
</feature>
<name>A0A2A2F156_9GAMM</name>
<dbReference type="EC" id="3.5.1.18" evidence="4 15"/>
<dbReference type="FunFam" id="3.40.630.10:FF:000005">
    <property type="entry name" value="Succinyl-diaminopimelate desuccinylase"/>
    <property type="match status" value="1"/>
</dbReference>
<evidence type="ECO:0000256" key="9">
    <source>
        <dbReference type="ARBA" id="ARBA00022833"/>
    </source>
</evidence>
<keyword evidence="10 15" id="KW-0220">Diaminopimelate biosynthesis</keyword>
<comment type="caution">
    <text evidence="17">The sequence shown here is derived from an EMBL/GenBank/DDBJ whole genome shotgun (WGS) entry which is preliminary data.</text>
</comment>
<dbReference type="CDD" id="cd03891">
    <property type="entry name" value="M20_DapE_proteobac"/>
    <property type="match status" value="1"/>
</dbReference>
<dbReference type="RefSeq" id="WP_095618250.1">
    <property type="nucleotide sequence ID" value="NZ_NSKD01000007.1"/>
</dbReference>
<dbReference type="InterPro" id="IPR002933">
    <property type="entry name" value="Peptidase_M20"/>
</dbReference>